<proteinExistence type="predicted"/>
<organism evidence="2 3">
    <name type="scientific">Candidatus Falkowbacteria bacterium CG10_big_fil_rev_8_21_14_0_10_44_15</name>
    <dbReference type="NCBI Taxonomy" id="1974569"/>
    <lineage>
        <taxon>Bacteria</taxon>
        <taxon>Candidatus Falkowiibacteriota</taxon>
    </lineage>
</organism>
<dbReference type="Proteomes" id="UP000228510">
    <property type="component" value="Unassembled WGS sequence"/>
</dbReference>
<comment type="caution">
    <text evidence="2">The sequence shown here is derived from an EMBL/GenBank/DDBJ whole genome shotgun (WGS) entry which is preliminary data.</text>
</comment>
<protein>
    <recommendedName>
        <fullName evidence="1">M23ase beta-sheet core domain-containing protein</fullName>
    </recommendedName>
</protein>
<accession>A0A2H0V0Y2</accession>
<evidence type="ECO:0000259" key="1">
    <source>
        <dbReference type="Pfam" id="PF01551"/>
    </source>
</evidence>
<evidence type="ECO:0000313" key="3">
    <source>
        <dbReference type="Proteomes" id="UP000228510"/>
    </source>
</evidence>
<dbReference type="SUPFAM" id="SSF51261">
    <property type="entry name" value="Duplicated hybrid motif"/>
    <property type="match status" value="1"/>
</dbReference>
<dbReference type="AlphaFoldDB" id="A0A2H0V0Y2"/>
<dbReference type="PANTHER" id="PTHR21666:SF270">
    <property type="entry name" value="MUREIN HYDROLASE ACTIVATOR ENVC"/>
    <property type="match status" value="1"/>
</dbReference>
<feature type="domain" description="M23ase beta-sheet core" evidence="1">
    <location>
        <begin position="117"/>
        <end position="203"/>
    </location>
</feature>
<dbReference type="InterPro" id="IPR016047">
    <property type="entry name" value="M23ase_b-sheet_dom"/>
</dbReference>
<reference evidence="3" key="1">
    <citation type="submission" date="2017-09" db="EMBL/GenBank/DDBJ databases">
        <title>Depth-based differentiation of microbial function through sediment-hosted aquifers and enrichment of novel symbionts in the deep terrestrial subsurface.</title>
        <authorList>
            <person name="Probst A.J."/>
            <person name="Ladd B."/>
            <person name="Jarett J.K."/>
            <person name="Geller-Mcgrath D.E."/>
            <person name="Sieber C.M.K."/>
            <person name="Emerson J.B."/>
            <person name="Anantharaman K."/>
            <person name="Thomas B.C."/>
            <person name="Malmstrom R."/>
            <person name="Stieglmeier M."/>
            <person name="Klingl A."/>
            <person name="Woyke T."/>
            <person name="Ryan C.M."/>
            <person name="Banfield J.F."/>
        </authorList>
    </citation>
    <scope>NUCLEOTIDE SEQUENCE [LARGE SCALE GENOMIC DNA]</scope>
</reference>
<dbReference type="InterPro" id="IPR011055">
    <property type="entry name" value="Dup_hybrid_motif"/>
</dbReference>
<gene>
    <name evidence="2" type="ORF">COU01_03545</name>
</gene>
<sequence>MKVSQNMLYDLVLFIGFTQCLEVRAAVKRADIPVATYFYMPVGERNADLRSDLKWEFRPETNSNPTWVFPGYNGTTNTTGWYVFTNFNQNVNYDGTDYTNSEYHPGEDWNGNGGGNTDDGQPVYASAIGRVIYVQNTTTTRTFGRMVQIVHKLPNDSYVITMYAHMDQLLVNEGQLVYPTTQIGTVGNTGTDVAHLHWEIRKDSFLDLTNSATIGLKNEGAGYTANFNPTAWPATNTTFIANNYLQPSYVVQQYGIVGKVNFLQSSVYQRAFEDCFYANGGHDRFGSPWNNSSFGPYVHPWPDDANDQNVLYLQDFIEPDGHWWQIVDNPAAGAAFPVHGQILTYWHNNWGYSNYGSPSSNEYYATGTATGHQLVVQTFARGYITYDTVTGVAYATTEPDFVIAGGPDITPTPNPVSETKY</sequence>
<dbReference type="EMBL" id="PFAT01000044">
    <property type="protein sequence ID" value="PIR92109.1"/>
    <property type="molecule type" value="Genomic_DNA"/>
</dbReference>
<name>A0A2H0V0Y2_9BACT</name>
<dbReference type="PANTHER" id="PTHR21666">
    <property type="entry name" value="PEPTIDASE-RELATED"/>
    <property type="match status" value="1"/>
</dbReference>
<dbReference type="Gene3D" id="2.70.70.10">
    <property type="entry name" value="Glucose Permease (Domain IIA)"/>
    <property type="match status" value="1"/>
</dbReference>
<evidence type="ECO:0000313" key="2">
    <source>
        <dbReference type="EMBL" id="PIR92109.1"/>
    </source>
</evidence>
<dbReference type="InterPro" id="IPR050570">
    <property type="entry name" value="Cell_wall_metabolism_enzyme"/>
</dbReference>
<dbReference type="Pfam" id="PF01551">
    <property type="entry name" value="Peptidase_M23"/>
    <property type="match status" value="1"/>
</dbReference>
<dbReference type="GO" id="GO:0004222">
    <property type="term" value="F:metalloendopeptidase activity"/>
    <property type="evidence" value="ECO:0007669"/>
    <property type="project" value="TreeGrafter"/>
</dbReference>
<dbReference type="CDD" id="cd12797">
    <property type="entry name" value="M23_peptidase"/>
    <property type="match status" value="1"/>
</dbReference>